<dbReference type="GO" id="GO:0003676">
    <property type="term" value="F:nucleic acid binding"/>
    <property type="evidence" value="ECO:0007669"/>
    <property type="project" value="InterPro"/>
</dbReference>
<dbReference type="SUPFAM" id="SSF52540">
    <property type="entry name" value="P-loop containing nucleoside triphosphate hydrolases"/>
    <property type="match status" value="1"/>
</dbReference>
<feature type="domain" description="Helicase ATP-binding" evidence="5">
    <location>
        <begin position="1"/>
        <end position="206"/>
    </location>
</feature>
<dbReference type="GO" id="GO:0005524">
    <property type="term" value="F:ATP binding"/>
    <property type="evidence" value="ECO:0007669"/>
    <property type="project" value="UniProtKB-KW"/>
</dbReference>
<dbReference type="GO" id="GO:0006139">
    <property type="term" value="P:nucleobase-containing compound metabolic process"/>
    <property type="evidence" value="ECO:0007669"/>
    <property type="project" value="InterPro"/>
</dbReference>
<keyword evidence="2" id="KW-0378">Hydrolase</keyword>
<dbReference type="GO" id="GO:0016818">
    <property type="term" value="F:hydrolase activity, acting on acid anhydrides, in phosphorus-containing anhydrides"/>
    <property type="evidence" value="ECO:0007669"/>
    <property type="project" value="InterPro"/>
</dbReference>
<evidence type="ECO:0000313" key="6">
    <source>
        <dbReference type="EMBL" id="BCK84996.1"/>
    </source>
</evidence>
<proteinExistence type="inferred from homology"/>
<dbReference type="InterPro" id="IPR045028">
    <property type="entry name" value="DinG/Rad3-like"/>
</dbReference>
<dbReference type="PROSITE" id="PS51193">
    <property type="entry name" value="HELICASE_ATP_BIND_2"/>
    <property type="match status" value="1"/>
</dbReference>
<name>A0A810QGN2_9FIRM</name>
<dbReference type="PANTHER" id="PTHR11472:SF34">
    <property type="entry name" value="REGULATOR OF TELOMERE ELONGATION HELICASE 1"/>
    <property type="match status" value="1"/>
</dbReference>
<comment type="similarity">
    <text evidence="4">Belongs to the helicase family. DinG subfamily.</text>
</comment>
<evidence type="ECO:0000259" key="5">
    <source>
        <dbReference type="PROSITE" id="PS51193"/>
    </source>
</evidence>
<dbReference type="InterPro" id="IPR027417">
    <property type="entry name" value="P-loop_NTPase"/>
</dbReference>
<organism evidence="6 7">
    <name type="scientific">Pusillibacter faecalis</name>
    <dbReference type="NCBI Taxonomy" id="2714358"/>
    <lineage>
        <taxon>Bacteria</taxon>
        <taxon>Bacillati</taxon>
        <taxon>Bacillota</taxon>
        <taxon>Clostridia</taxon>
        <taxon>Eubacteriales</taxon>
        <taxon>Oscillospiraceae</taxon>
        <taxon>Pusillibacter</taxon>
    </lineage>
</organism>
<dbReference type="InterPro" id="IPR006555">
    <property type="entry name" value="ATP-dep_Helicase_C"/>
</dbReference>
<keyword evidence="7" id="KW-1185">Reference proteome</keyword>
<keyword evidence="1" id="KW-0547">Nucleotide-binding</keyword>
<protein>
    <submittedName>
        <fullName evidence="6">Helicase</fullName>
    </submittedName>
</protein>
<evidence type="ECO:0000256" key="2">
    <source>
        <dbReference type="ARBA" id="ARBA00022801"/>
    </source>
</evidence>
<sequence>MLNVTPDVLLAKGQTHYVCQLRANDYFASPEGQQFARLKQKIVEGCQDRRAFSPPIPANVWEKINIVRYSRRACLGCPFSSQCQYARLRDELKFTNGIILCNQDLLTAHLFKRSRDQGGLLSDLVQFVVVDEAHNLEDKVRSATTERFGERQLIHAINSAVKSVRGEEREFILEDADDVVCSVRALYSNLNSQMRMQITQPARDMKYADRFFFRDEDGAVDLIRAVSRQLQKLSSSVQVFGSRDYRRGDSSSGADELDAATQSFKELASDFDRQLLWLERRGQTADLSFCPKNTKDILKKLYFSSKIRVILTSATLTSAVGGPLENQYAYFLHNTGFPVGRTGILSEPHPSPYPYDEHAMIYFCDDLPHPTRDHEAFIEKGVERLIQVLNISQGKALVLFTAKTDMEEVYAALQSRNLPYKILIQQNGASQERVLQAFRNDVNSVLLGTGAYWEGISIEGKSLSNLVIFRLPFPVPDPIIEYKASIAKDAMMDVRVPEMIIKLKQGIGRLIRNFSDTGIVSIIDSRLRDTQPERYHDITWNSLPIHRRTTDLQEIEAFYHTVCD</sequence>
<dbReference type="AlphaFoldDB" id="A0A810QGN2"/>
<evidence type="ECO:0000256" key="3">
    <source>
        <dbReference type="ARBA" id="ARBA00022840"/>
    </source>
</evidence>
<dbReference type="SMART" id="SM00491">
    <property type="entry name" value="HELICc2"/>
    <property type="match status" value="1"/>
</dbReference>
<keyword evidence="3" id="KW-0067">ATP-binding</keyword>
<evidence type="ECO:0000256" key="1">
    <source>
        <dbReference type="ARBA" id="ARBA00022741"/>
    </source>
</evidence>
<dbReference type="Pfam" id="PF13307">
    <property type="entry name" value="Helicase_C_2"/>
    <property type="match status" value="1"/>
</dbReference>
<evidence type="ECO:0000313" key="7">
    <source>
        <dbReference type="Proteomes" id="UP000679848"/>
    </source>
</evidence>
<gene>
    <name evidence="6" type="primary">dinG</name>
    <name evidence="6" type="ORF">MM59RIKEN_23150</name>
</gene>
<evidence type="ECO:0000256" key="4">
    <source>
        <dbReference type="ARBA" id="ARBA00038058"/>
    </source>
</evidence>
<reference evidence="6" key="1">
    <citation type="submission" date="2020-09" db="EMBL/GenBank/DDBJ databases">
        <title>New species isolated from human feces.</title>
        <authorList>
            <person name="Kitahara M."/>
            <person name="Shigeno Y."/>
            <person name="Shime M."/>
            <person name="Matsumoto Y."/>
            <person name="Nakamura S."/>
            <person name="Motooka D."/>
            <person name="Fukuoka S."/>
            <person name="Nishikawa H."/>
            <person name="Benno Y."/>
        </authorList>
    </citation>
    <scope>NUCLEOTIDE SEQUENCE</scope>
    <source>
        <strain evidence="6">MM59</strain>
    </source>
</reference>
<dbReference type="PANTHER" id="PTHR11472">
    <property type="entry name" value="DNA REPAIR DEAD HELICASE RAD3/XP-D SUBFAMILY MEMBER"/>
    <property type="match status" value="1"/>
</dbReference>
<dbReference type="KEGG" id="pfaa:MM59RIKEN_23150"/>
<accession>A0A810QGN2</accession>
<dbReference type="Gene3D" id="3.40.50.300">
    <property type="entry name" value="P-loop containing nucleotide triphosphate hydrolases"/>
    <property type="match status" value="2"/>
</dbReference>
<keyword evidence="6" id="KW-0347">Helicase</keyword>
<dbReference type="Proteomes" id="UP000679848">
    <property type="component" value="Chromosome"/>
</dbReference>
<dbReference type="GO" id="GO:0003678">
    <property type="term" value="F:DNA helicase activity"/>
    <property type="evidence" value="ECO:0007669"/>
    <property type="project" value="TreeGrafter"/>
</dbReference>
<dbReference type="EMBL" id="AP023420">
    <property type="protein sequence ID" value="BCK84996.1"/>
    <property type="molecule type" value="Genomic_DNA"/>
</dbReference>
<dbReference type="InterPro" id="IPR014013">
    <property type="entry name" value="Helic_SF1/SF2_ATP-bd_DinG/Rad3"/>
</dbReference>